<dbReference type="Proteomes" id="UP000195141">
    <property type="component" value="Chromosome"/>
</dbReference>
<reference evidence="2" key="2">
    <citation type="submission" date="2017-05" db="EMBL/GenBank/DDBJ databases">
        <authorList>
            <consortium name="The Broad Institute Genomics Platform"/>
            <consortium name="The Broad Institute Genomic Center for Infectious Diseases"/>
            <person name="Earl A."/>
            <person name="Manson A."/>
            <person name="Schwartman J."/>
            <person name="Gilmore M."/>
            <person name="Abouelleil A."/>
            <person name="Cao P."/>
            <person name="Chapman S."/>
            <person name="Cusick C."/>
            <person name="Shea T."/>
            <person name="Young S."/>
            <person name="Neafsey D."/>
            <person name="Nusbaum C."/>
            <person name="Birren B."/>
        </authorList>
    </citation>
    <scope>NUCLEOTIDE SEQUENCE</scope>
    <source>
        <strain evidence="2">9E7_DIV0242</strain>
    </source>
</reference>
<proteinExistence type="predicted"/>
<evidence type="ECO:0000313" key="3">
    <source>
        <dbReference type="Proteomes" id="UP000195141"/>
    </source>
</evidence>
<dbReference type="Gene3D" id="3.90.80.10">
    <property type="entry name" value="Inorganic pyrophosphatase"/>
    <property type="match status" value="1"/>
</dbReference>
<dbReference type="SUPFAM" id="SSF50324">
    <property type="entry name" value="Inorganic pyrophosphatase"/>
    <property type="match status" value="1"/>
</dbReference>
<dbReference type="OrthoDB" id="5187599at2"/>
<protein>
    <recommendedName>
        <fullName evidence="4">Inorganic diphosphatase</fullName>
    </recommendedName>
</protein>
<dbReference type="AlphaFoldDB" id="A0A242KAP4"/>
<dbReference type="EMBL" id="NGMM01000001">
    <property type="protein sequence ID" value="OTP18245.1"/>
    <property type="molecule type" value="Genomic_DNA"/>
</dbReference>
<sequence>MYMEWVQVVIDRPIGYQDSFGNVYPINYGYVEGVLGGDGEEQDVYILGVTEPIKQFEGEKIAVIHREDDVEEKWVAVPKGVCLSVEQIAKAVHFIEQYFDSSIEMLN</sequence>
<dbReference type="InterPro" id="IPR036649">
    <property type="entry name" value="Pyrophosphatase_sf"/>
</dbReference>
<dbReference type="EMBL" id="CP147247">
    <property type="protein sequence ID" value="WYJ88288.1"/>
    <property type="molecule type" value="Genomic_DNA"/>
</dbReference>
<evidence type="ECO:0000313" key="2">
    <source>
        <dbReference type="EMBL" id="WYJ88288.1"/>
    </source>
</evidence>
<evidence type="ECO:0000313" key="1">
    <source>
        <dbReference type="EMBL" id="OTP18245.1"/>
    </source>
</evidence>
<accession>A0A242KAP4</accession>
<dbReference type="GO" id="GO:0006796">
    <property type="term" value="P:phosphate-containing compound metabolic process"/>
    <property type="evidence" value="ECO:0007669"/>
    <property type="project" value="InterPro"/>
</dbReference>
<keyword evidence="3" id="KW-1185">Reference proteome</keyword>
<dbReference type="GO" id="GO:0000287">
    <property type="term" value="F:magnesium ion binding"/>
    <property type="evidence" value="ECO:0007669"/>
    <property type="project" value="InterPro"/>
</dbReference>
<organism evidence="1">
    <name type="scientific">Candidatus Enterococcus clewellii</name>
    <dbReference type="NCBI Taxonomy" id="1834193"/>
    <lineage>
        <taxon>Bacteria</taxon>
        <taxon>Bacillati</taxon>
        <taxon>Bacillota</taxon>
        <taxon>Bacilli</taxon>
        <taxon>Lactobacillales</taxon>
        <taxon>Enterococcaceae</taxon>
        <taxon>Enterococcus</taxon>
    </lineage>
</organism>
<dbReference type="RefSeq" id="WP_086347255.1">
    <property type="nucleotide sequence ID" value="NZ_CP147247.1"/>
</dbReference>
<dbReference type="GO" id="GO:0005737">
    <property type="term" value="C:cytoplasm"/>
    <property type="evidence" value="ECO:0007669"/>
    <property type="project" value="InterPro"/>
</dbReference>
<name>A0A242KAP4_9ENTE</name>
<gene>
    <name evidence="2" type="ORF">A5888_000005</name>
    <name evidence="1" type="ORF">A5888_000057</name>
</gene>
<reference evidence="1" key="1">
    <citation type="submission" date="2017-05" db="EMBL/GenBank/DDBJ databases">
        <title>The Genome Sequence of Enterococcus sp. 9E7_DIV0242.</title>
        <authorList>
            <consortium name="The Broad Institute Genomics Platform"/>
            <consortium name="The Broad Institute Genomic Center for Infectious Diseases"/>
            <person name="Earl A."/>
            <person name="Manson A."/>
            <person name="Schwartman J."/>
            <person name="Gilmore M."/>
            <person name="Abouelleil A."/>
            <person name="Cao P."/>
            <person name="Chapman S."/>
            <person name="Cusick C."/>
            <person name="Shea T."/>
            <person name="Young S."/>
            <person name="Neafsey D."/>
            <person name="Nusbaum C."/>
            <person name="Birren B."/>
        </authorList>
    </citation>
    <scope>NUCLEOTIDE SEQUENCE [LARGE SCALE GENOMIC DNA]</scope>
    <source>
        <strain evidence="1">9E7_DIV0242</strain>
    </source>
</reference>
<evidence type="ECO:0008006" key="4">
    <source>
        <dbReference type="Google" id="ProtNLM"/>
    </source>
</evidence>
<dbReference type="GO" id="GO:0004427">
    <property type="term" value="F:inorganic diphosphate phosphatase activity"/>
    <property type="evidence" value="ECO:0007669"/>
    <property type="project" value="InterPro"/>
</dbReference>
<reference evidence="2" key="3">
    <citation type="submission" date="2024-03" db="EMBL/GenBank/DDBJ databases">
        <title>The Genome Sequence of Enterococcus sp. DIV0242b.</title>
        <authorList>
            <consortium name="The Broad Institute Genomics Platform"/>
            <consortium name="The Broad Institute Microbial Omics Core"/>
            <consortium name="The Broad Institute Genomic Center for Infectious Diseases"/>
            <person name="Earl A."/>
            <person name="Manson A."/>
            <person name="Gilmore M."/>
            <person name="Schwartman J."/>
            <person name="Shea T."/>
            <person name="Abouelleil A."/>
            <person name="Cao P."/>
            <person name="Chapman S."/>
            <person name="Cusick C."/>
            <person name="Young S."/>
            <person name="Neafsey D."/>
            <person name="Nusbaum C."/>
            <person name="Birren B."/>
        </authorList>
    </citation>
    <scope>NUCLEOTIDE SEQUENCE</scope>
    <source>
        <strain evidence="2">9E7_DIV0242</strain>
    </source>
</reference>